<comment type="function">
    <text evidence="1">Involved in the transposition of the insertion sequence.</text>
</comment>
<dbReference type="InterPro" id="IPR050900">
    <property type="entry name" value="Transposase_IS3/IS150/IS904"/>
</dbReference>
<dbReference type="InterPro" id="IPR012337">
    <property type="entry name" value="RNaseH-like_sf"/>
</dbReference>
<dbReference type="PROSITE" id="PS50994">
    <property type="entry name" value="INTEGRASE"/>
    <property type="match status" value="1"/>
</dbReference>
<reference evidence="3" key="1">
    <citation type="journal article" date="2014" name="Int. J. Syst. Evol. Microbiol.">
        <title>Complete genome of a new Firmicutes species belonging to the dominant human colonic microbiota ('Ruminococcus bicirculans') reveals two chromosomes and a selective capacity to utilize plant glucans.</title>
        <authorList>
            <consortium name="NISC Comparative Sequencing Program"/>
            <person name="Wegmann U."/>
            <person name="Louis P."/>
            <person name="Goesmann A."/>
            <person name="Henrissat B."/>
            <person name="Duncan S.H."/>
            <person name="Flint H.J."/>
        </authorList>
    </citation>
    <scope>NUCLEOTIDE SEQUENCE</scope>
    <source>
        <strain evidence="3">CCM 7756</strain>
    </source>
</reference>
<dbReference type="EMBL" id="JBHRVQ010000001">
    <property type="protein sequence ID" value="MFC3389231.1"/>
    <property type="molecule type" value="Genomic_DNA"/>
</dbReference>
<dbReference type="Proteomes" id="UP001595637">
    <property type="component" value="Unassembled WGS sequence"/>
</dbReference>
<dbReference type="RefSeq" id="WP_380656994.1">
    <property type="nucleotide sequence ID" value="NZ_JBHRVQ010000001.1"/>
</dbReference>
<dbReference type="Pfam" id="PF13276">
    <property type="entry name" value="HTH_21"/>
    <property type="match status" value="1"/>
</dbReference>
<dbReference type="Gene3D" id="3.30.420.10">
    <property type="entry name" value="Ribonuclease H-like superfamily/Ribonuclease H"/>
    <property type="match status" value="1"/>
</dbReference>
<accession>A0ABV7N2L6</accession>
<reference evidence="6" key="2">
    <citation type="journal article" date="2019" name="Int. J. Syst. Evol. Microbiol.">
        <title>The Global Catalogue of Microorganisms (GCM) 10K type strain sequencing project: providing services to taxonomists for standard genome sequencing and annotation.</title>
        <authorList>
            <consortium name="The Broad Institute Genomics Platform"/>
            <consortium name="The Broad Institute Genome Sequencing Center for Infectious Disease"/>
            <person name="Wu L."/>
            <person name="Ma J."/>
        </authorList>
    </citation>
    <scope>NUCLEOTIDE SEQUENCE [LARGE SCALE GENOMIC DNA]</scope>
    <source>
        <strain evidence="6">CCM 7756</strain>
    </source>
</reference>
<proteinExistence type="predicted"/>
<dbReference type="InterPro" id="IPR025948">
    <property type="entry name" value="HTH-like_dom"/>
</dbReference>
<dbReference type="PANTHER" id="PTHR46889:SF5">
    <property type="entry name" value="INTEGRASE PROTEIN"/>
    <property type="match status" value="1"/>
</dbReference>
<gene>
    <name evidence="3" type="ORF">ACFOEO_04325</name>
    <name evidence="4" type="ORF">ACFOEO_07450</name>
    <name evidence="5" type="ORF">ACFOEO_11640</name>
</gene>
<comment type="caution">
    <text evidence="3">The sequence shown here is derived from an EMBL/GenBank/DDBJ whole genome shotgun (WGS) entry which is preliminary data.</text>
</comment>
<organism evidence="3 6">
    <name type="scientific">Salinicoccus sesuvii</name>
    <dbReference type="NCBI Taxonomy" id="868281"/>
    <lineage>
        <taxon>Bacteria</taxon>
        <taxon>Bacillati</taxon>
        <taxon>Bacillota</taxon>
        <taxon>Bacilli</taxon>
        <taxon>Bacillales</taxon>
        <taxon>Staphylococcaceae</taxon>
        <taxon>Salinicoccus</taxon>
    </lineage>
</organism>
<dbReference type="InterPro" id="IPR001584">
    <property type="entry name" value="Integrase_cat-core"/>
</dbReference>
<evidence type="ECO:0000313" key="4">
    <source>
        <dbReference type="EMBL" id="MFC3388400.1"/>
    </source>
</evidence>
<sequence length="309" mass="35842">MLKKVGRTREETQVSRVRGQRIHKAITELHRAGYSISELCEVANISRQAYYQYQKRRKPKNEIENETIAACIADFYIKYQGVPGYRMMRHLVNRHLNTAYSHNRILRIMRLMGIQSVTRKKKVVRTMRSGDFTAKNGLGRQFISEFKNEKWLTDVTEFKLKTGRRVFMCAILDLFDNSIVAYRFGLSNNNRLVFDTLEAALAANPDASPMIHSDRGFQFTSYGFRKILKAHGMTQSMSRVGKCIDNGPMEAFFGKLKSERYNLVRKDTGYETYQQLINDLGAYIHFYNHKRPQEVLCGLTPVELRKIAA</sequence>
<dbReference type="SUPFAM" id="SSF53098">
    <property type="entry name" value="Ribonuclease H-like"/>
    <property type="match status" value="1"/>
</dbReference>
<dbReference type="EMBL" id="JBHRVQ010000001">
    <property type="protein sequence ID" value="MFC3387824.1"/>
    <property type="molecule type" value="Genomic_DNA"/>
</dbReference>
<feature type="domain" description="Integrase catalytic" evidence="2">
    <location>
        <begin position="143"/>
        <end position="309"/>
    </location>
</feature>
<evidence type="ECO:0000256" key="1">
    <source>
        <dbReference type="ARBA" id="ARBA00002286"/>
    </source>
</evidence>
<protein>
    <submittedName>
        <fullName evidence="3">IS3 family transposase</fullName>
    </submittedName>
</protein>
<evidence type="ECO:0000313" key="6">
    <source>
        <dbReference type="Proteomes" id="UP001595637"/>
    </source>
</evidence>
<dbReference type="EMBL" id="JBHRVQ010000001">
    <property type="protein sequence ID" value="MFC3388400.1"/>
    <property type="molecule type" value="Genomic_DNA"/>
</dbReference>
<name>A0ABV7N2L6_9STAP</name>
<dbReference type="PANTHER" id="PTHR46889">
    <property type="entry name" value="TRANSPOSASE INSF FOR INSERTION SEQUENCE IS3B-RELATED"/>
    <property type="match status" value="1"/>
</dbReference>
<evidence type="ECO:0000313" key="5">
    <source>
        <dbReference type="EMBL" id="MFC3389231.1"/>
    </source>
</evidence>
<dbReference type="Pfam" id="PF00665">
    <property type="entry name" value="rve"/>
    <property type="match status" value="1"/>
</dbReference>
<dbReference type="InterPro" id="IPR048020">
    <property type="entry name" value="Transpos_IS3"/>
</dbReference>
<evidence type="ECO:0000313" key="3">
    <source>
        <dbReference type="EMBL" id="MFC3387824.1"/>
    </source>
</evidence>
<dbReference type="NCBIfam" id="NF033516">
    <property type="entry name" value="transpos_IS3"/>
    <property type="match status" value="1"/>
</dbReference>
<keyword evidence="6" id="KW-1185">Reference proteome</keyword>
<reference evidence="3" key="3">
    <citation type="submission" date="2024-09" db="EMBL/GenBank/DDBJ databases">
        <authorList>
            <person name="Sun Q."/>
            <person name="Mori K."/>
        </authorList>
    </citation>
    <scope>NUCLEOTIDE SEQUENCE</scope>
    <source>
        <strain evidence="3">CCM 7756</strain>
    </source>
</reference>
<evidence type="ECO:0000259" key="2">
    <source>
        <dbReference type="PROSITE" id="PS50994"/>
    </source>
</evidence>
<dbReference type="Pfam" id="PF13333">
    <property type="entry name" value="rve_2"/>
    <property type="match status" value="1"/>
</dbReference>
<dbReference type="InterPro" id="IPR036397">
    <property type="entry name" value="RNaseH_sf"/>
</dbReference>